<reference evidence="3" key="1">
    <citation type="submission" date="2021-01" db="EMBL/GenBank/DDBJ databases">
        <authorList>
            <person name="Corre E."/>
            <person name="Pelletier E."/>
            <person name="Niang G."/>
            <person name="Scheremetjew M."/>
            <person name="Finn R."/>
            <person name="Kale V."/>
            <person name="Holt S."/>
            <person name="Cochrane G."/>
            <person name="Meng A."/>
            <person name="Brown T."/>
            <person name="Cohen L."/>
        </authorList>
    </citation>
    <scope>NUCLEOTIDE SEQUENCE</scope>
    <source>
        <strain evidence="3">CCMP1510</strain>
    </source>
</reference>
<dbReference type="PANTHER" id="PTHR12820:SF0">
    <property type="entry name" value="VACUOLAR PROTEIN SORTING-ASSOCIATED PROTEIN 53 HOMOLOG"/>
    <property type="match status" value="1"/>
</dbReference>
<protein>
    <recommendedName>
        <fullName evidence="2">Vps53 N-terminal domain-containing protein</fullName>
    </recommendedName>
</protein>
<dbReference type="AlphaFoldDB" id="A0A7S3NKC8"/>
<accession>A0A7S3NKC8</accession>
<evidence type="ECO:0000256" key="1">
    <source>
        <dbReference type="SAM" id="MobiDB-lite"/>
    </source>
</evidence>
<dbReference type="GO" id="GO:0005829">
    <property type="term" value="C:cytosol"/>
    <property type="evidence" value="ECO:0007669"/>
    <property type="project" value="GOC"/>
</dbReference>
<dbReference type="InterPro" id="IPR039766">
    <property type="entry name" value="Vps53"/>
</dbReference>
<dbReference type="Gene3D" id="1.10.357.50">
    <property type="match status" value="1"/>
</dbReference>
<feature type="domain" description="Vps53 N-terminal" evidence="2">
    <location>
        <begin position="33"/>
        <end position="444"/>
    </location>
</feature>
<name>A0A7S3NKC8_9STRA</name>
<gene>
    <name evidence="3" type="ORF">ALAG00032_LOCUS14333</name>
</gene>
<sequence length="886" mass="98122">MGGAAEGLSDLAVEVQSAITEVLPSADPLDASDFDAVDYLNMRFPSERSLSSELEPLIMDIANQIGILDDEISAAVHAQAEAGARASRDICDARSAMNELGSKIVEIKIKAEESESIVREICREIKSLDIAKRNLQTTMTALKRMHMLTAAVSQLRSSSAAKRYGEAANLLEAIGHLISYFEPHGDVPRISELKAEVAATRKRLEDEVFEAFKKIGKLVETTTAGRTTDGKSEMSQGSGEFASLSDACLVLDAVGQAARDRQMAALIQNQLEPYAQLFPRGGQYSSLEDVDRRFSWIRRLLRVFQERFHDSFPIHWQMERRLIFGFIEETRTMFLEILSSGEEHSVTAILKALQKSLVFEKEVQARLDDLDHRRKKSDDTTTVENTSINKNITIPNKNNTIHDNKIAGTVLGTLSSVFDPFMQPYVALEKKNMQEMMSKVAAEEDVDRDGALPVFSSSVHVFAYIKTSVRRCTALTTGQTFFKLYRAFCECLSEYANRLTSAVDEAAVHSSAKEESRRNFWATQDAISVACYALNTAEYCADTMEQLGDIVKAKIDKDYIEQIETETQIDAFREVIGRAVRKLVAVIDAALEPAFKRIATTNWSILDAVDEESKYVGDIVFALKSKIPAARNLLSALYFRNVCDKIVASFLPKLYKAILNTKRINETATHQLLLDLHSLKPLLLDLPNITPIHRDNDAQIDTANNTDTTKENNKSSTENIRIKPAITFTKFVTKHLAKIEMLLKLVGTPTEMLVERFKIMWPDGSRSDLLAVCALKGLKRNEQLALADTFSGGGAFDATVATDNKNLSKSSSKNDLNDDPPTASHQLSFVDRSAIESKFESVSATASLTINKAASQMRDLINMQRGAASTNVDDSSLSSLAPTNST</sequence>
<proteinExistence type="predicted"/>
<dbReference type="GO" id="GO:0000938">
    <property type="term" value="C:GARP complex"/>
    <property type="evidence" value="ECO:0007669"/>
    <property type="project" value="InterPro"/>
</dbReference>
<dbReference type="PANTHER" id="PTHR12820">
    <property type="entry name" value="VACUOLAR SORTING PROTEIN 53"/>
    <property type="match status" value="1"/>
</dbReference>
<dbReference type="Pfam" id="PF04100">
    <property type="entry name" value="Vps53_N"/>
    <property type="match status" value="1"/>
</dbReference>
<dbReference type="GO" id="GO:0042147">
    <property type="term" value="P:retrograde transport, endosome to Golgi"/>
    <property type="evidence" value="ECO:0007669"/>
    <property type="project" value="InterPro"/>
</dbReference>
<dbReference type="InterPro" id="IPR007234">
    <property type="entry name" value="Vps53_N"/>
</dbReference>
<feature type="region of interest" description="Disordered" evidence="1">
    <location>
        <begin position="867"/>
        <end position="886"/>
    </location>
</feature>
<organism evidence="3">
    <name type="scientific">Aureoumbra lagunensis</name>
    <dbReference type="NCBI Taxonomy" id="44058"/>
    <lineage>
        <taxon>Eukaryota</taxon>
        <taxon>Sar</taxon>
        <taxon>Stramenopiles</taxon>
        <taxon>Ochrophyta</taxon>
        <taxon>Pelagophyceae</taxon>
        <taxon>Pelagomonadales</taxon>
        <taxon>Aureoumbra</taxon>
    </lineage>
</organism>
<dbReference type="EMBL" id="HBIJ01022031">
    <property type="protein sequence ID" value="CAE0373532.1"/>
    <property type="molecule type" value="Transcribed_RNA"/>
</dbReference>
<evidence type="ECO:0000259" key="2">
    <source>
        <dbReference type="Pfam" id="PF04100"/>
    </source>
</evidence>
<evidence type="ECO:0000313" key="3">
    <source>
        <dbReference type="EMBL" id="CAE0373532.1"/>
    </source>
</evidence>